<dbReference type="InterPro" id="IPR002711">
    <property type="entry name" value="HNH"/>
</dbReference>
<dbReference type="Proteomes" id="UP000184465">
    <property type="component" value="Unassembled WGS sequence"/>
</dbReference>
<feature type="domain" description="HNH nuclease" evidence="5">
    <location>
        <begin position="51"/>
        <end position="106"/>
    </location>
</feature>
<dbReference type="OrthoDB" id="9779761at2"/>
<name>A0A1M6M2Q8_PARC5</name>
<dbReference type="GO" id="GO:0008270">
    <property type="term" value="F:zinc ion binding"/>
    <property type="evidence" value="ECO:0007669"/>
    <property type="project" value="InterPro"/>
</dbReference>
<evidence type="ECO:0000256" key="1">
    <source>
        <dbReference type="ARBA" id="ARBA00022722"/>
    </source>
</evidence>
<protein>
    <recommendedName>
        <fullName evidence="4">Putative HNH nuclease YajD</fullName>
    </recommendedName>
</protein>
<dbReference type="GO" id="GO:0016787">
    <property type="term" value="F:hydrolase activity"/>
    <property type="evidence" value="ECO:0007669"/>
    <property type="project" value="UniProtKB-KW"/>
</dbReference>
<comment type="similarity">
    <text evidence="3">Belongs to the HNH nuclease family.</text>
</comment>
<dbReference type="GO" id="GO:0004519">
    <property type="term" value="F:endonuclease activity"/>
    <property type="evidence" value="ECO:0007669"/>
    <property type="project" value="InterPro"/>
</dbReference>
<dbReference type="STRING" id="1121301.SAMN02745912_01047"/>
<gene>
    <name evidence="6" type="ORF">SAMN02745912_01047</name>
</gene>
<dbReference type="GO" id="GO:0003676">
    <property type="term" value="F:nucleic acid binding"/>
    <property type="evidence" value="ECO:0007669"/>
    <property type="project" value="InterPro"/>
</dbReference>
<dbReference type="GO" id="GO:0005829">
    <property type="term" value="C:cytosol"/>
    <property type="evidence" value="ECO:0007669"/>
    <property type="project" value="TreeGrafter"/>
</dbReference>
<dbReference type="InterPro" id="IPR003615">
    <property type="entry name" value="HNH_nuc"/>
</dbReference>
<accession>A0A1M6M2Q8</accession>
<evidence type="ECO:0000313" key="7">
    <source>
        <dbReference type="Proteomes" id="UP000184465"/>
    </source>
</evidence>
<sequence>MPRKPKRMCSYPGCPELTEGRYCEKHQKEETKKYNRSRKYKKLYNSSRWQRLRKKVLAKYPLCVECKKKERLTPAAIVDHIVPHHGDEALFWDEDNLQPLCKSCHDRKTAKKDGRWGRKNKVYTY</sequence>
<dbReference type="CDD" id="cd00085">
    <property type="entry name" value="HNHc"/>
    <property type="match status" value="1"/>
</dbReference>
<reference evidence="6 7" key="1">
    <citation type="submission" date="2016-11" db="EMBL/GenBank/DDBJ databases">
        <authorList>
            <person name="Jaros S."/>
            <person name="Januszkiewicz K."/>
            <person name="Wedrychowicz H."/>
        </authorList>
    </citation>
    <scope>NUCLEOTIDE SEQUENCE [LARGE SCALE GENOMIC DNA]</scope>
    <source>
        <strain evidence="6 7">DSM 15212</strain>
    </source>
</reference>
<keyword evidence="2" id="KW-0378">Hydrolase</keyword>
<dbReference type="PANTHER" id="PTHR41286">
    <property type="entry name" value="HNH NUCLEASE YAJD-RELATED"/>
    <property type="match status" value="1"/>
</dbReference>
<dbReference type="Gene3D" id="1.10.30.50">
    <property type="match status" value="1"/>
</dbReference>
<evidence type="ECO:0000256" key="2">
    <source>
        <dbReference type="ARBA" id="ARBA00022801"/>
    </source>
</evidence>
<proteinExistence type="inferred from homology"/>
<evidence type="ECO:0000256" key="4">
    <source>
        <dbReference type="ARBA" id="ARBA00040194"/>
    </source>
</evidence>
<evidence type="ECO:0000313" key="6">
    <source>
        <dbReference type="EMBL" id="SHJ77623.1"/>
    </source>
</evidence>
<dbReference type="PANTHER" id="PTHR41286:SF1">
    <property type="entry name" value="HNH NUCLEASE YAJD-RELATED"/>
    <property type="match status" value="1"/>
</dbReference>
<dbReference type="EMBL" id="FRAG01000008">
    <property type="protein sequence ID" value="SHJ77623.1"/>
    <property type="molecule type" value="Genomic_DNA"/>
</dbReference>
<dbReference type="AlphaFoldDB" id="A0A1M6M2Q8"/>
<dbReference type="Pfam" id="PF01844">
    <property type="entry name" value="HNH"/>
    <property type="match status" value="1"/>
</dbReference>
<evidence type="ECO:0000256" key="3">
    <source>
        <dbReference type="ARBA" id="ARBA00038412"/>
    </source>
</evidence>
<keyword evidence="1" id="KW-0540">Nuclease</keyword>
<dbReference type="SMART" id="SM00507">
    <property type="entry name" value="HNHc"/>
    <property type="match status" value="1"/>
</dbReference>
<keyword evidence="7" id="KW-1185">Reference proteome</keyword>
<dbReference type="RefSeq" id="WP_073147654.1">
    <property type="nucleotide sequence ID" value="NZ_FRAG01000008.1"/>
</dbReference>
<evidence type="ECO:0000259" key="5">
    <source>
        <dbReference type="SMART" id="SM00507"/>
    </source>
</evidence>
<organism evidence="6 7">
    <name type="scientific">Paramaledivibacter caminithermalis (strain DSM 15212 / CIP 107654 / DViRD3)</name>
    <name type="common">Clostridium caminithermale</name>
    <dbReference type="NCBI Taxonomy" id="1121301"/>
    <lineage>
        <taxon>Bacteria</taxon>
        <taxon>Bacillati</taxon>
        <taxon>Bacillota</taxon>
        <taxon>Clostridia</taxon>
        <taxon>Peptostreptococcales</taxon>
        <taxon>Caminicellaceae</taxon>
        <taxon>Paramaledivibacter</taxon>
    </lineage>
</organism>